<dbReference type="AlphaFoldDB" id="A0AA38IYU6"/>
<protein>
    <submittedName>
        <fullName evidence="1">Uncharacterized protein</fullName>
    </submittedName>
</protein>
<evidence type="ECO:0000313" key="1">
    <source>
        <dbReference type="EMBL" id="KAJ3664278.1"/>
    </source>
</evidence>
<reference evidence="1" key="1">
    <citation type="journal article" date="2023" name="G3 (Bethesda)">
        <title>Whole genome assemblies of Zophobas morio and Tenebrio molitor.</title>
        <authorList>
            <person name="Kaur S."/>
            <person name="Stinson S.A."/>
            <person name="diCenzo G.C."/>
        </authorList>
    </citation>
    <scope>NUCLEOTIDE SEQUENCE</scope>
    <source>
        <strain evidence="1">QUZm001</strain>
    </source>
</reference>
<proteinExistence type="predicted"/>
<sequence length="85" mass="9758">MERTEFLLQWRPAGGRGCGRGDDALTTEWEVQMEINQEWQQRAVRVIKCIYCGDRFGLCWNCCGLGVSHCGLDNTPRLFFAKVDD</sequence>
<gene>
    <name evidence="1" type="ORF">Zmor_008460</name>
</gene>
<keyword evidence="2" id="KW-1185">Reference proteome</keyword>
<evidence type="ECO:0000313" key="2">
    <source>
        <dbReference type="Proteomes" id="UP001168821"/>
    </source>
</evidence>
<comment type="caution">
    <text evidence="1">The sequence shown here is derived from an EMBL/GenBank/DDBJ whole genome shotgun (WGS) entry which is preliminary data.</text>
</comment>
<dbReference type="EMBL" id="JALNTZ010000002">
    <property type="protein sequence ID" value="KAJ3664278.1"/>
    <property type="molecule type" value="Genomic_DNA"/>
</dbReference>
<name>A0AA38IYU6_9CUCU</name>
<dbReference type="Proteomes" id="UP001168821">
    <property type="component" value="Unassembled WGS sequence"/>
</dbReference>
<accession>A0AA38IYU6</accession>
<organism evidence="1 2">
    <name type="scientific">Zophobas morio</name>
    <dbReference type="NCBI Taxonomy" id="2755281"/>
    <lineage>
        <taxon>Eukaryota</taxon>
        <taxon>Metazoa</taxon>
        <taxon>Ecdysozoa</taxon>
        <taxon>Arthropoda</taxon>
        <taxon>Hexapoda</taxon>
        <taxon>Insecta</taxon>
        <taxon>Pterygota</taxon>
        <taxon>Neoptera</taxon>
        <taxon>Endopterygota</taxon>
        <taxon>Coleoptera</taxon>
        <taxon>Polyphaga</taxon>
        <taxon>Cucujiformia</taxon>
        <taxon>Tenebrionidae</taxon>
        <taxon>Zophobas</taxon>
    </lineage>
</organism>